<comment type="caution">
    <text evidence="1">The sequence shown here is derived from an EMBL/GenBank/DDBJ whole genome shotgun (WGS) entry which is preliminary data.</text>
</comment>
<gene>
    <name evidence="1" type="ORF">ACKA06_10305</name>
</gene>
<accession>A0ABW8VSD5</accession>
<dbReference type="Pfam" id="PF11588">
    <property type="entry name" value="DUF3243"/>
    <property type="match status" value="1"/>
</dbReference>
<dbReference type="InterPro" id="IPR021637">
    <property type="entry name" value="DUF3243"/>
</dbReference>
<dbReference type="Gene3D" id="1.10.760.20">
    <property type="entry name" value="Protein of unknown function DUF3243"/>
    <property type="match status" value="1"/>
</dbReference>
<keyword evidence="2" id="KW-1185">Reference proteome</keyword>
<protein>
    <submittedName>
        <fullName evidence="1">DUF3243 domain-containing protein</fullName>
    </submittedName>
</protein>
<reference evidence="1 2" key="1">
    <citation type="submission" date="2024-12" db="EMBL/GenBank/DDBJ databases">
        <authorList>
            <person name="Li X."/>
            <person name="Zhang D."/>
        </authorList>
    </citation>
    <scope>NUCLEOTIDE SEQUENCE [LARGE SCALE GENOMIC DNA]</scope>
    <source>
        <strain evidence="1 2">JCM19602</strain>
    </source>
</reference>
<sequence>MLPLMEQGEPSITLEFLPLLSLNGRYYSSHNIIPNPECVLHCLFPFFRGKTLLTTTKEEFIISHDPKQAAAQMNEDNKEDILQHFDSFKNYLGNQVQRGEKLGLSEEALSKGAKRVADYLAEHEEPRNREQKVLNEMWSVANKEEREHMAHVLVKLADQTN</sequence>
<name>A0ABW8VSD5_9BACI</name>
<dbReference type="InterPro" id="IPR038292">
    <property type="entry name" value="YmfJ/YflH_sf"/>
</dbReference>
<dbReference type="RefSeq" id="WP_411159558.1">
    <property type="nucleotide sequence ID" value="NZ_JBJOSA010000007.1"/>
</dbReference>
<dbReference type="Proteomes" id="UP001628668">
    <property type="component" value="Unassembled WGS sequence"/>
</dbReference>
<organism evidence="1 2">
    <name type="scientific">Rossellomorea oryzaecorticis</name>
    <dbReference type="NCBI Taxonomy" id="1396505"/>
    <lineage>
        <taxon>Bacteria</taxon>
        <taxon>Bacillati</taxon>
        <taxon>Bacillota</taxon>
        <taxon>Bacilli</taxon>
        <taxon>Bacillales</taxon>
        <taxon>Bacillaceae</taxon>
        <taxon>Rossellomorea</taxon>
    </lineage>
</organism>
<evidence type="ECO:0000313" key="2">
    <source>
        <dbReference type="Proteomes" id="UP001628668"/>
    </source>
</evidence>
<dbReference type="EMBL" id="JBJOSA010000007">
    <property type="protein sequence ID" value="MFL8937180.1"/>
    <property type="molecule type" value="Genomic_DNA"/>
</dbReference>
<proteinExistence type="predicted"/>
<evidence type="ECO:0000313" key="1">
    <source>
        <dbReference type="EMBL" id="MFL8937180.1"/>
    </source>
</evidence>